<dbReference type="Pfam" id="PF00582">
    <property type="entry name" value="Usp"/>
    <property type="match status" value="1"/>
</dbReference>
<feature type="domain" description="UspA" evidence="1">
    <location>
        <begin position="23"/>
        <end position="137"/>
    </location>
</feature>
<accession>A0ABW2IMM8</accession>
<dbReference type="EMBL" id="JBHTBR010000005">
    <property type="protein sequence ID" value="MFC7292405.1"/>
    <property type="molecule type" value="Genomic_DNA"/>
</dbReference>
<reference evidence="3" key="1">
    <citation type="journal article" date="2019" name="Int. J. Syst. Evol. Microbiol.">
        <title>The Global Catalogue of Microorganisms (GCM) 10K type strain sequencing project: providing services to taxonomists for standard genome sequencing and annotation.</title>
        <authorList>
            <consortium name="The Broad Institute Genomics Platform"/>
            <consortium name="The Broad Institute Genome Sequencing Center for Infectious Disease"/>
            <person name="Wu L."/>
            <person name="Ma J."/>
        </authorList>
    </citation>
    <scope>NUCLEOTIDE SEQUENCE [LARGE SCALE GENOMIC DNA]</scope>
    <source>
        <strain evidence="3">CCUG 51308</strain>
    </source>
</reference>
<proteinExistence type="predicted"/>
<comment type="caution">
    <text evidence="2">The sequence shown here is derived from an EMBL/GenBank/DDBJ whole genome shotgun (WGS) entry which is preliminary data.</text>
</comment>
<evidence type="ECO:0000313" key="3">
    <source>
        <dbReference type="Proteomes" id="UP001596492"/>
    </source>
</evidence>
<dbReference type="InterPro" id="IPR006016">
    <property type="entry name" value="UspA"/>
</dbReference>
<dbReference type="Gene3D" id="3.40.50.12370">
    <property type="match status" value="1"/>
</dbReference>
<name>A0ABW2IMM8_9PROT</name>
<organism evidence="2 3">
    <name type="scientific">Hirschia litorea</name>
    <dbReference type="NCBI Taxonomy" id="1199156"/>
    <lineage>
        <taxon>Bacteria</taxon>
        <taxon>Pseudomonadati</taxon>
        <taxon>Pseudomonadota</taxon>
        <taxon>Alphaproteobacteria</taxon>
        <taxon>Hyphomonadales</taxon>
        <taxon>Hyphomonadaceae</taxon>
        <taxon>Hirschia</taxon>
    </lineage>
</organism>
<dbReference type="SUPFAM" id="SSF52402">
    <property type="entry name" value="Adenine nucleotide alpha hydrolases-like"/>
    <property type="match status" value="1"/>
</dbReference>
<sequence>MQIDNELDDLNLKERPAEAQLRRKFLTLADDTQECFPAIMFAAMRAKRVGAGLVITRVVQVSGMGHWRGLDEDMRTEAMDNALAEVQSLARLVKERVGIEAELIVDEGKPEQIISKTVDKDHTIKVIVLGSGSGRGGPGPLVARIGRGKPLTTRPVAITIIPGNLSDDQLNEMGGAHH</sequence>
<keyword evidence="3" id="KW-1185">Reference proteome</keyword>
<evidence type="ECO:0000313" key="2">
    <source>
        <dbReference type="EMBL" id="MFC7292405.1"/>
    </source>
</evidence>
<dbReference type="RefSeq" id="WP_382167806.1">
    <property type="nucleotide sequence ID" value="NZ_JBHTBR010000005.1"/>
</dbReference>
<protein>
    <submittedName>
        <fullName evidence="2">Universal stress protein</fullName>
    </submittedName>
</protein>
<evidence type="ECO:0000259" key="1">
    <source>
        <dbReference type="Pfam" id="PF00582"/>
    </source>
</evidence>
<dbReference type="Proteomes" id="UP001596492">
    <property type="component" value="Unassembled WGS sequence"/>
</dbReference>
<gene>
    <name evidence="2" type="ORF">ACFQS8_12310</name>
</gene>